<evidence type="ECO:0000256" key="15">
    <source>
        <dbReference type="PROSITE-ProRule" id="PRU01240"/>
    </source>
</evidence>
<dbReference type="GO" id="GO:0045887">
    <property type="term" value="P:positive regulation of synaptic assembly at neuromuscular junction"/>
    <property type="evidence" value="ECO:0007669"/>
    <property type="project" value="UniProtKB-ARBA"/>
</dbReference>
<dbReference type="InterPro" id="IPR000209">
    <property type="entry name" value="Peptidase_S8/S53_dom"/>
</dbReference>
<keyword evidence="21" id="KW-1185">Reference proteome</keyword>
<dbReference type="FunFam" id="3.40.50.200:FF:000001">
    <property type="entry name" value="Furin 2, isoform B"/>
    <property type="match status" value="1"/>
</dbReference>
<gene>
    <name evidence="20" type="primary">Cni-kpc-1</name>
    <name evidence="20" type="synonym">Cnig_chr_I.g3501</name>
    <name evidence="20" type="ORF">B9Z55_003501</name>
</gene>
<dbReference type="STRING" id="1611254.A0A2G5VR07"/>
<feature type="compositionally biased region" description="Polar residues" evidence="16">
    <location>
        <begin position="778"/>
        <end position="796"/>
    </location>
</feature>
<evidence type="ECO:0000256" key="14">
    <source>
        <dbReference type="PIRSR" id="PIRSR615500-1"/>
    </source>
</evidence>
<evidence type="ECO:0000256" key="6">
    <source>
        <dbReference type="ARBA" id="ARBA00022729"/>
    </source>
</evidence>
<organism evidence="20 21">
    <name type="scientific">Caenorhabditis nigoni</name>
    <dbReference type="NCBI Taxonomy" id="1611254"/>
    <lineage>
        <taxon>Eukaryota</taxon>
        <taxon>Metazoa</taxon>
        <taxon>Ecdysozoa</taxon>
        <taxon>Nematoda</taxon>
        <taxon>Chromadorea</taxon>
        <taxon>Rhabditida</taxon>
        <taxon>Rhabditina</taxon>
        <taxon>Rhabditomorpha</taxon>
        <taxon>Rhabditoidea</taxon>
        <taxon>Rhabditidae</taxon>
        <taxon>Peloderinae</taxon>
        <taxon>Caenorhabditis</taxon>
    </lineage>
</organism>
<dbReference type="GO" id="GO:0008104">
    <property type="term" value="P:intracellular protein localization"/>
    <property type="evidence" value="ECO:0007669"/>
    <property type="project" value="UniProtKB-ARBA"/>
</dbReference>
<dbReference type="Gene3D" id="3.40.50.200">
    <property type="entry name" value="Peptidase S8/S53 domain"/>
    <property type="match status" value="1"/>
</dbReference>
<dbReference type="InterPro" id="IPR023827">
    <property type="entry name" value="Peptidase_S8_Asp-AS"/>
</dbReference>
<keyword evidence="17" id="KW-0812">Transmembrane</keyword>
<dbReference type="GO" id="GO:0000139">
    <property type="term" value="C:Golgi membrane"/>
    <property type="evidence" value="ECO:0007669"/>
    <property type="project" value="TreeGrafter"/>
</dbReference>
<dbReference type="InterPro" id="IPR036852">
    <property type="entry name" value="Peptidase_S8/S53_dom_sf"/>
</dbReference>
<evidence type="ECO:0000256" key="1">
    <source>
        <dbReference type="ARBA" id="ARBA00001913"/>
    </source>
</evidence>
<evidence type="ECO:0000256" key="18">
    <source>
        <dbReference type="SAM" id="SignalP"/>
    </source>
</evidence>
<dbReference type="PROSITE" id="PS51829">
    <property type="entry name" value="P_HOMO_B"/>
    <property type="match status" value="1"/>
</dbReference>
<evidence type="ECO:0000256" key="3">
    <source>
        <dbReference type="ARBA" id="ARBA00005325"/>
    </source>
</evidence>
<comment type="similarity">
    <text evidence="3">Belongs to the peptidase S8 family. Furin subfamily.</text>
</comment>
<keyword evidence="17" id="KW-1133">Transmembrane helix</keyword>
<dbReference type="AlphaFoldDB" id="A0A2G5VR07"/>
<feature type="chain" id="PRO_5013754563" description="P/Homo B domain-containing protein" evidence="18">
    <location>
        <begin position="29"/>
        <end position="845"/>
    </location>
</feature>
<evidence type="ECO:0000256" key="10">
    <source>
        <dbReference type="ARBA" id="ARBA00023136"/>
    </source>
</evidence>
<keyword evidence="11" id="KW-0865">Zymogen</keyword>
<dbReference type="GO" id="GO:0004252">
    <property type="term" value="F:serine-type endopeptidase activity"/>
    <property type="evidence" value="ECO:0007669"/>
    <property type="project" value="UniProtKB-UniRule"/>
</dbReference>
<feature type="region of interest" description="Disordered" evidence="16">
    <location>
        <begin position="745"/>
        <end position="845"/>
    </location>
</feature>
<evidence type="ECO:0000256" key="4">
    <source>
        <dbReference type="ARBA" id="ARBA00022670"/>
    </source>
</evidence>
<evidence type="ECO:0000256" key="5">
    <source>
        <dbReference type="ARBA" id="ARBA00022685"/>
    </source>
</evidence>
<feature type="region of interest" description="Disordered" evidence="16">
    <location>
        <begin position="153"/>
        <end position="175"/>
    </location>
</feature>
<keyword evidence="9" id="KW-0106">Calcium</keyword>
<dbReference type="GO" id="GO:0008038">
    <property type="term" value="P:neuron recognition"/>
    <property type="evidence" value="ECO:0007669"/>
    <property type="project" value="UniProtKB-ARBA"/>
</dbReference>
<dbReference type="PANTHER" id="PTHR42884:SF3">
    <property type="entry name" value="FURIN-LIKE PROTEASE 1, ISOFORMS 1_1-X_2"/>
    <property type="match status" value="1"/>
</dbReference>
<comment type="subcellular location">
    <subcellularLocation>
        <location evidence="2">Membrane</location>
    </subcellularLocation>
</comment>
<dbReference type="Proteomes" id="UP000230233">
    <property type="component" value="Chromosome I"/>
</dbReference>
<keyword evidence="12" id="KW-1015">Disulfide bond</keyword>
<dbReference type="GO" id="GO:0016486">
    <property type="term" value="P:peptide hormone processing"/>
    <property type="evidence" value="ECO:0007669"/>
    <property type="project" value="TreeGrafter"/>
</dbReference>
<dbReference type="EMBL" id="PDUG01000001">
    <property type="protein sequence ID" value="PIC54111.1"/>
    <property type="molecule type" value="Genomic_DNA"/>
</dbReference>
<feature type="active site" description="Charge relay system" evidence="14 15">
    <location>
        <position position="259"/>
    </location>
</feature>
<feature type="active site" description="Charge relay system" evidence="14 15">
    <location>
        <position position="433"/>
    </location>
</feature>
<protein>
    <recommendedName>
        <fullName evidence="19">P/Homo B domain-containing protein</fullName>
    </recommendedName>
</protein>
<keyword evidence="10 17" id="KW-0472">Membrane</keyword>
<evidence type="ECO:0000256" key="7">
    <source>
        <dbReference type="ARBA" id="ARBA00022801"/>
    </source>
</evidence>
<evidence type="ECO:0000256" key="2">
    <source>
        <dbReference type="ARBA" id="ARBA00004370"/>
    </source>
</evidence>
<evidence type="ECO:0000256" key="8">
    <source>
        <dbReference type="ARBA" id="ARBA00022825"/>
    </source>
</evidence>
<dbReference type="GO" id="GO:0005802">
    <property type="term" value="C:trans-Golgi network"/>
    <property type="evidence" value="ECO:0007669"/>
    <property type="project" value="TreeGrafter"/>
</dbReference>
<dbReference type="PROSITE" id="PS51892">
    <property type="entry name" value="SUBTILASE"/>
    <property type="match status" value="1"/>
</dbReference>
<dbReference type="SUPFAM" id="SSF54897">
    <property type="entry name" value="Protease propeptides/inhibitors"/>
    <property type="match status" value="1"/>
</dbReference>
<dbReference type="SUPFAM" id="SSF52743">
    <property type="entry name" value="Subtilisin-like"/>
    <property type="match status" value="1"/>
</dbReference>
<dbReference type="InterPro" id="IPR023828">
    <property type="entry name" value="Peptidase_S8_Ser-AS"/>
</dbReference>
<proteinExistence type="inferred from homology"/>
<keyword evidence="8 15" id="KW-0720">Serine protease</keyword>
<evidence type="ECO:0000313" key="21">
    <source>
        <dbReference type="Proteomes" id="UP000230233"/>
    </source>
</evidence>
<dbReference type="InterPro" id="IPR038466">
    <property type="entry name" value="S8_pro-domain_sf"/>
</dbReference>
<keyword evidence="13" id="KW-0325">Glycoprotein</keyword>
<dbReference type="Pfam" id="PF01483">
    <property type="entry name" value="P_proprotein"/>
    <property type="match status" value="1"/>
</dbReference>
<feature type="transmembrane region" description="Helical" evidence="17">
    <location>
        <begin position="668"/>
        <end position="689"/>
    </location>
</feature>
<dbReference type="PROSITE" id="PS00138">
    <property type="entry name" value="SUBTILASE_SER"/>
    <property type="match status" value="1"/>
</dbReference>
<feature type="region of interest" description="Disordered" evidence="16">
    <location>
        <begin position="227"/>
        <end position="246"/>
    </location>
</feature>
<evidence type="ECO:0000256" key="9">
    <source>
        <dbReference type="ARBA" id="ARBA00022837"/>
    </source>
</evidence>
<dbReference type="PROSITE" id="PS00136">
    <property type="entry name" value="SUBTILASE_ASP"/>
    <property type="match status" value="1"/>
</dbReference>
<feature type="signal peptide" evidence="18">
    <location>
        <begin position="1"/>
        <end position="28"/>
    </location>
</feature>
<accession>A0A2G5VR07</accession>
<dbReference type="Pfam" id="PF00082">
    <property type="entry name" value="Peptidase_S8"/>
    <property type="match status" value="1"/>
</dbReference>
<feature type="compositionally biased region" description="Basic and acidic residues" evidence="16">
    <location>
        <begin position="764"/>
        <end position="774"/>
    </location>
</feature>
<comment type="caution">
    <text evidence="20">The sequence shown here is derived from an EMBL/GenBank/DDBJ whole genome shotgun (WGS) entry which is preliminary data.</text>
</comment>
<feature type="region of interest" description="Disordered" evidence="16">
    <location>
        <begin position="696"/>
        <end position="717"/>
    </location>
</feature>
<dbReference type="FunFam" id="2.60.120.260:FF:000006">
    <property type="entry name" value="Proprotein convertase subtilisin/kexin type 5"/>
    <property type="match status" value="1"/>
</dbReference>
<dbReference type="InterPro" id="IPR015500">
    <property type="entry name" value="Peptidase_S8_subtilisin-rel"/>
</dbReference>
<dbReference type="FunFam" id="3.30.70.850:FF:000001">
    <property type="entry name" value="Proprotein convertase subtilisin/kexin type 5"/>
    <property type="match status" value="1"/>
</dbReference>
<keyword evidence="4 15" id="KW-0645">Protease</keyword>
<reference evidence="21" key="1">
    <citation type="submission" date="2017-10" db="EMBL/GenBank/DDBJ databases">
        <title>Rapid genome shrinkage in a self-fertile nematode reveals novel sperm competition proteins.</title>
        <authorList>
            <person name="Yin D."/>
            <person name="Schwarz E.M."/>
            <person name="Thomas C.G."/>
            <person name="Felde R.L."/>
            <person name="Korf I.F."/>
            <person name="Cutter A.D."/>
            <person name="Schartner C.M."/>
            <person name="Ralston E.J."/>
            <person name="Meyer B.J."/>
            <person name="Haag E.S."/>
        </authorList>
    </citation>
    <scope>NUCLEOTIDE SEQUENCE [LARGE SCALE GENOMIC DNA]</scope>
    <source>
        <strain evidence="21">JU1422</strain>
    </source>
</reference>
<dbReference type="InterPro" id="IPR022398">
    <property type="entry name" value="Peptidase_S8_His-AS"/>
</dbReference>
<dbReference type="PRINTS" id="PR00723">
    <property type="entry name" value="SUBTILISIN"/>
</dbReference>
<dbReference type="CDD" id="cd04059">
    <property type="entry name" value="Peptidases_S8_Protein_convertases_Kexins_Furin-like"/>
    <property type="match status" value="1"/>
</dbReference>
<evidence type="ECO:0000256" key="17">
    <source>
        <dbReference type="SAM" id="Phobius"/>
    </source>
</evidence>
<dbReference type="InterPro" id="IPR032815">
    <property type="entry name" value="S8_pro-domain"/>
</dbReference>
<dbReference type="PROSITE" id="PS00137">
    <property type="entry name" value="SUBTILASE_HIS"/>
    <property type="match status" value="1"/>
</dbReference>
<evidence type="ECO:0000256" key="13">
    <source>
        <dbReference type="ARBA" id="ARBA00023180"/>
    </source>
</evidence>
<evidence type="ECO:0000313" key="20">
    <source>
        <dbReference type="EMBL" id="PIC54111.1"/>
    </source>
</evidence>
<feature type="domain" description="P/Homo B" evidence="19">
    <location>
        <begin position="508"/>
        <end position="641"/>
    </location>
</feature>
<evidence type="ECO:0000256" key="12">
    <source>
        <dbReference type="ARBA" id="ARBA00023157"/>
    </source>
</evidence>
<dbReference type="Pfam" id="PF16470">
    <property type="entry name" value="S8_pro-domain"/>
    <property type="match status" value="1"/>
</dbReference>
<dbReference type="Gene3D" id="3.30.70.850">
    <property type="entry name" value="Peptidase S8, pro-domain"/>
    <property type="match status" value="1"/>
</dbReference>
<dbReference type="SUPFAM" id="SSF49785">
    <property type="entry name" value="Galactose-binding domain-like"/>
    <property type="match status" value="1"/>
</dbReference>
<evidence type="ECO:0000259" key="19">
    <source>
        <dbReference type="PROSITE" id="PS51829"/>
    </source>
</evidence>
<name>A0A2G5VR07_9PELO</name>
<keyword evidence="7 15" id="KW-0378">Hydrolase</keyword>
<dbReference type="InterPro" id="IPR002884">
    <property type="entry name" value="P_dom"/>
</dbReference>
<evidence type="ECO:0000256" key="16">
    <source>
        <dbReference type="SAM" id="MobiDB-lite"/>
    </source>
</evidence>
<dbReference type="InterPro" id="IPR034182">
    <property type="entry name" value="Kexin/furin"/>
</dbReference>
<dbReference type="PANTHER" id="PTHR42884">
    <property type="entry name" value="PROPROTEIN CONVERTASE SUBTILISIN/KEXIN-RELATED"/>
    <property type="match status" value="1"/>
</dbReference>
<dbReference type="InterPro" id="IPR008979">
    <property type="entry name" value="Galactose-bd-like_sf"/>
</dbReference>
<feature type="active site" description="Charge relay system" evidence="14 15">
    <location>
        <position position="218"/>
    </location>
</feature>
<comment type="cofactor">
    <cofactor evidence="1">
        <name>Ca(2+)</name>
        <dbReference type="ChEBI" id="CHEBI:29108"/>
    </cofactor>
</comment>
<dbReference type="Gene3D" id="2.60.120.260">
    <property type="entry name" value="Galactose-binding domain-like"/>
    <property type="match status" value="1"/>
</dbReference>
<keyword evidence="5" id="KW-0165">Cleavage on pair of basic residues</keyword>
<keyword evidence="6 18" id="KW-0732">Signal</keyword>
<evidence type="ECO:0000256" key="11">
    <source>
        <dbReference type="ARBA" id="ARBA00023145"/>
    </source>
</evidence>
<dbReference type="OrthoDB" id="300641at2759"/>
<feature type="compositionally biased region" description="Basic and acidic residues" evidence="16">
    <location>
        <begin position="826"/>
        <end position="845"/>
    </location>
</feature>
<sequence length="845" mass="93637">MSNTNSFRHCSVFIQLVTLALFVLLGSAHLTEPSEEFEDDVTTTVSSIASPMRRTYTNEWAIRIAGGKAEDADRLAKKYGYTNLGPIIPGDEFYLFRDDRKKSRSARKTRSLSANQLQHEEEVVWMEQQVAKRRVKRGYRRIRRHTDDNEIIEEDEGRQVSKSRNRKHPDPNDPLWTDMWYLNRGQNDMDFTARMDHNVKEAWDLGYTGKGVVVTILDDGLERTHPDISPNYDERASYDVNDRDNDPMPRYEFSDENRHGTRCAGEVAAIFNNSLCIVGIAYNANIGGIRMLDGDVTDAVEAASVGHNADYIDIYSASWGPDDDGRTVDGPAKLTRSAFEKGITMGRKGKGSIFVWASGNGGKDADSCNCDGYTNSIYTLSISSATENGNIPWYSEACSSTLATTYSSGATGEKMIVTTDLHHACTNMHTGTSASAPLAAGIVALALEANPNLTWRDLQHIVIRTAKPINLRAGDWTTNGVGRNVSHSFGYGLMDAGAMVKLAKVWKRVDEQHRCRQFYPSRNIPNGNRLQLQLYSDGCYGAAEENKVSYVEHVQAIVTLKAPKRGDLQIYLTSPSGTKSTLLTKRARDTSRSGFTDWAFMTTHNWGEQAAGLWILEIDNDGWDDAELVKWELVLYGTDRETGDFGGLHTSPLAVRSVQMEATSIQNGTLLIVFFYPLIIMPILFMICVKKKVKKSSKKPSSPESQASNVQQPLSLVSPSGVPPAGVTVVPVNVNKVQWKGRQKPMVVFDDEQSRSNAKTPKAKSVDEQSEKIRRSSQKTVTQTASGSQKFDSSTSVHEKDTVAQSVDTVAQAPPPTVTPNNALEPPKDENSVEDQRSEETENND</sequence>